<keyword evidence="3" id="KW-0902">Two-component regulatory system</keyword>
<dbReference type="SUPFAM" id="SSF55874">
    <property type="entry name" value="ATPase domain of HSP90 chaperone/DNA topoisomerase II/histidine kinase"/>
    <property type="match status" value="1"/>
</dbReference>
<keyword evidence="2 10" id="KW-0418">Kinase</keyword>
<feature type="signal peptide" evidence="6">
    <location>
        <begin position="1"/>
        <end position="31"/>
    </location>
</feature>
<keyword evidence="5" id="KW-0812">Transmembrane</keyword>
<evidence type="ECO:0000256" key="4">
    <source>
        <dbReference type="SAM" id="MobiDB-lite"/>
    </source>
</evidence>
<organism evidence="10 11">
    <name type="scientific">Pseudoduganella buxea</name>
    <dbReference type="NCBI Taxonomy" id="1949069"/>
    <lineage>
        <taxon>Bacteria</taxon>
        <taxon>Pseudomonadati</taxon>
        <taxon>Pseudomonadota</taxon>
        <taxon>Betaproteobacteria</taxon>
        <taxon>Burkholderiales</taxon>
        <taxon>Oxalobacteraceae</taxon>
        <taxon>Telluria group</taxon>
        <taxon>Pseudoduganella</taxon>
    </lineage>
</organism>
<accession>A0ABQ1KJ12</accession>
<dbReference type="Proteomes" id="UP000622638">
    <property type="component" value="Unassembled WGS sequence"/>
</dbReference>
<dbReference type="Gene3D" id="2.60.40.10">
    <property type="entry name" value="Immunoglobulins"/>
    <property type="match status" value="1"/>
</dbReference>
<name>A0ABQ1KJ12_9BURK</name>
<keyword evidence="1" id="KW-0808">Transferase</keyword>
<evidence type="ECO:0000313" key="11">
    <source>
        <dbReference type="Proteomes" id="UP000622638"/>
    </source>
</evidence>
<comment type="caution">
    <text evidence="10">The sequence shown here is derived from an EMBL/GenBank/DDBJ whole genome shotgun (WGS) entry which is preliminary data.</text>
</comment>
<evidence type="ECO:0000256" key="5">
    <source>
        <dbReference type="SAM" id="Phobius"/>
    </source>
</evidence>
<dbReference type="GO" id="GO:0016301">
    <property type="term" value="F:kinase activity"/>
    <property type="evidence" value="ECO:0007669"/>
    <property type="project" value="UniProtKB-KW"/>
</dbReference>
<feature type="domain" description="Signal transduction histidine kinase subgroup 3 dimerisation and phosphoacceptor" evidence="9">
    <location>
        <begin position="792"/>
        <end position="856"/>
    </location>
</feature>
<feature type="region of interest" description="Disordered" evidence="4">
    <location>
        <begin position="284"/>
        <end position="306"/>
    </location>
</feature>
<feature type="domain" description="Two component regulator three Y" evidence="8">
    <location>
        <begin position="684"/>
        <end position="745"/>
    </location>
</feature>
<dbReference type="Pfam" id="PF02518">
    <property type="entry name" value="HATPase_c"/>
    <property type="match status" value="1"/>
</dbReference>
<protein>
    <submittedName>
        <fullName evidence="10">Histidine kinase</fullName>
    </submittedName>
</protein>
<dbReference type="InterPro" id="IPR050482">
    <property type="entry name" value="Sensor_HK_TwoCompSys"/>
</dbReference>
<feature type="compositionally biased region" description="Basic and acidic residues" evidence="4">
    <location>
        <begin position="284"/>
        <end position="297"/>
    </location>
</feature>
<dbReference type="InterPro" id="IPR003594">
    <property type="entry name" value="HATPase_dom"/>
</dbReference>
<evidence type="ECO:0000256" key="6">
    <source>
        <dbReference type="SAM" id="SignalP"/>
    </source>
</evidence>
<dbReference type="Pfam" id="PF07730">
    <property type="entry name" value="HisKA_3"/>
    <property type="match status" value="1"/>
</dbReference>
<dbReference type="InterPro" id="IPR013783">
    <property type="entry name" value="Ig-like_fold"/>
</dbReference>
<evidence type="ECO:0000256" key="3">
    <source>
        <dbReference type="ARBA" id="ARBA00023012"/>
    </source>
</evidence>
<evidence type="ECO:0000313" key="10">
    <source>
        <dbReference type="EMBL" id="GGB97985.1"/>
    </source>
</evidence>
<keyword evidence="5" id="KW-1133">Transmembrane helix</keyword>
<dbReference type="PANTHER" id="PTHR24421:SF62">
    <property type="entry name" value="SENSORY TRANSDUCTION HISTIDINE KINASE"/>
    <property type="match status" value="1"/>
</dbReference>
<dbReference type="PANTHER" id="PTHR24421">
    <property type="entry name" value="NITRATE/NITRITE SENSOR PROTEIN NARX-RELATED"/>
    <property type="match status" value="1"/>
</dbReference>
<dbReference type="CDD" id="cd16917">
    <property type="entry name" value="HATPase_UhpB-NarQ-NarX-like"/>
    <property type="match status" value="1"/>
</dbReference>
<evidence type="ECO:0000256" key="2">
    <source>
        <dbReference type="ARBA" id="ARBA00022777"/>
    </source>
</evidence>
<dbReference type="Gene3D" id="1.20.5.1930">
    <property type="match status" value="1"/>
</dbReference>
<dbReference type="SUPFAM" id="SSF63829">
    <property type="entry name" value="Calcium-dependent phosphotriesterase"/>
    <property type="match status" value="2"/>
</dbReference>
<gene>
    <name evidence="10" type="ORF">GCM10011572_19880</name>
</gene>
<evidence type="ECO:0000259" key="8">
    <source>
        <dbReference type="Pfam" id="PF07495"/>
    </source>
</evidence>
<reference evidence="11" key="1">
    <citation type="journal article" date="2019" name="Int. J. Syst. Evol. Microbiol.">
        <title>The Global Catalogue of Microorganisms (GCM) 10K type strain sequencing project: providing services to taxonomists for standard genome sequencing and annotation.</title>
        <authorList>
            <consortium name="The Broad Institute Genomics Platform"/>
            <consortium name="The Broad Institute Genome Sequencing Center for Infectious Disease"/>
            <person name="Wu L."/>
            <person name="Ma J."/>
        </authorList>
    </citation>
    <scope>NUCLEOTIDE SEQUENCE [LARGE SCALE GENOMIC DNA]</scope>
    <source>
        <strain evidence="11">CGMCC 1.15931</strain>
    </source>
</reference>
<dbReference type="Gene3D" id="2.130.10.10">
    <property type="entry name" value="YVTN repeat-like/Quinoprotein amine dehydrogenase"/>
    <property type="match status" value="2"/>
</dbReference>
<proteinExistence type="predicted"/>
<dbReference type="EMBL" id="BMKG01000007">
    <property type="protein sequence ID" value="GGB97985.1"/>
    <property type="molecule type" value="Genomic_DNA"/>
</dbReference>
<dbReference type="Pfam" id="PF07495">
    <property type="entry name" value="Y_Y_Y"/>
    <property type="match status" value="1"/>
</dbReference>
<keyword evidence="6" id="KW-0732">Signal</keyword>
<dbReference type="Gene3D" id="3.30.565.10">
    <property type="entry name" value="Histidine kinase-like ATPase, C-terminal domain"/>
    <property type="match status" value="1"/>
</dbReference>
<evidence type="ECO:0000256" key="1">
    <source>
        <dbReference type="ARBA" id="ARBA00022679"/>
    </source>
</evidence>
<sequence length="1013" mass="110805">MFCNFRLAALIFAPRVRCLAGLLLAFHLHCAAMPAAPLLSDYTHDAWGTLQSAPADVRKFAQGPDGWLWLATPTGLYRYDGFQFERTDTVHGHRLHSTNVLGLAATSDGALWVGYQLGGITVFRKDGARTYMESEGLPAGAVFHIEVARDGTVWVAARDGLAYLAPGARRFQRLAGNAGLPERRIYQILFARDGTQWIGSNGGAFFRRPGDTRYTQAWPRSELMALAEGPDGTIWGADGKNDYYRLRTTAPTAADPQRPILQGTGMHFDRQGNQWLMQNDGLERRQPDGAAHPEQRLTRQQGLSGPMPQTFFQDRENNIWIGTAAGLDRLRRNRIETLQVPHQLENPAIVPGPDQDVWVGSYADDVRSYAAGRAGAVVQRGRLSASHRAADGTLWTGNDRGLTRRAADGTVTTIAPPDGVAGLDPQAIVQDRAGALWVSFSGGGLFKLAQGRWLRDGGLSGFPHVLATSMALDSKGAVWLGHARNQVSLVDVDGTVRRFDERQGLRLGTVLHLGPDGDTMWAGGESGTALYRDGRFATLHGRGGETFRGVSGIVRLPGGALWLHGADGIFHIPTAEIQAWLADPAHAVDYERFDARDGLQGRAPQFRPLPSLLHGPDGQLWASTVSSVARLDPADIRRNPLPPPVAIRGVKVHGRDYPASEGAVLQLPQGTDSLEIAFTALSLSMPDRVRFRYRLEGVDPDWQEPSGRRAAHYTNLAPGSYRFRVSAANEDGVWNRQGASLALHIAPTFVQTPWFKLLLGVLAALLLSAAYVLRIRVIKRSMKARLAERLAERSRIARALHDTLLQSVQGLIMSFHAHVDLLPPGTRERARLDQTLNLADQLLIEGRDQILDLRAAASPEELGLALKEFGKGLAEHRPHRFEARVTGHVRPLQPRVHEEIYAIAREALFNASRYAQAKNIVLELEYGKRAFTLRVGDDGRGLAEAVAQARQRPGHWGLVGMSERAACIGADMHLASQLDQGTRIEVTLAGALAYAVEGGGRGGLLSRWWRRAA</sequence>
<dbReference type="InterPro" id="IPR036890">
    <property type="entry name" value="HATPase_C_sf"/>
</dbReference>
<keyword evidence="11" id="KW-1185">Reference proteome</keyword>
<dbReference type="InterPro" id="IPR011123">
    <property type="entry name" value="Y_Y_Y"/>
</dbReference>
<dbReference type="InterPro" id="IPR015943">
    <property type="entry name" value="WD40/YVTN_repeat-like_dom_sf"/>
</dbReference>
<evidence type="ECO:0000259" key="9">
    <source>
        <dbReference type="Pfam" id="PF07730"/>
    </source>
</evidence>
<keyword evidence="5" id="KW-0472">Membrane</keyword>
<feature type="transmembrane region" description="Helical" evidence="5">
    <location>
        <begin position="754"/>
        <end position="773"/>
    </location>
</feature>
<evidence type="ECO:0000259" key="7">
    <source>
        <dbReference type="Pfam" id="PF02518"/>
    </source>
</evidence>
<feature type="chain" id="PRO_5046062139" evidence="6">
    <location>
        <begin position="32"/>
        <end position="1013"/>
    </location>
</feature>
<dbReference type="InterPro" id="IPR011712">
    <property type="entry name" value="Sig_transdc_His_kin_sub3_dim/P"/>
</dbReference>
<feature type="domain" description="Histidine kinase/HSP90-like ATPase" evidence="7">
    <location>
        <begin position="899"/>
        <end position="988"/>
    </location>
</feature>